<keyword evidence="8" id="KW-1185">Reference proteome</keyword>
<evidence type="ECO:0000313" key="7">
    <source>
        <dbReference type="EMBL" id="OIZ95519.1"/>
    </source>
</evidence>
<accession>A0A1J8PDV2</accession>
<proteinExistence type="predicted"/>
<sequence>MLNSDAENPYTKGSEGRKEWNDRYSNLQQSSRYWQRAFFCSILINIIFALVIAKIATQSQIKPFIVETNRGMPYAISALRNVSTSDPRIINFAVNQYIINARSIIHDTTAEKSLLNKVYAFSADQAIPFLQDYYQKNDPFRLSAHYTVAVQIINSFPLSPHTWQVTWDETQYSRLDHHILNVTRWVAQLTHQFGKINPNFINDNPFGLYITHITWSKNEIGANNAN</sequence>
<dbReference type="SUPFAM" id="SSF54427">
    <property type="entry name" value="NTF2-like"/>
    <property type="match status" value="1"/>
</dbReference>
<dbReference type="InterPro" id="IPR032710">
    <property type="entry name" value="NTF2-like_dom_sf"/>
</dbReference>
<dbReference type="EMBL" id="LUKY01000031">
    <property type="protein sequence ID" value="OIZ95519.1"/>
    <property type="molecule type" value="Genomic_DNA"/>
</dbReference>
<keyword evidence="3 5" id="KW-1133">Transmembrane helix</keyword>
<dbReference type="InterPro" id="IPR007430">
    <property type="entry name" value="VirB8"/>
</dbReference>
<comment type="subcellular location">
    <subcellularLocation>
        <location evidence="1">Membrane</location>
        <topology evidence="1">Single-pass membrane protein</topology>
    </subcellularLocation>
</comment>
<keyword evidence="4 5" id="KW-0472">Membrane</keyword>
<dbReference type="InterPro" id="IPR035658">
    <property type="entry name" value="TrbF"/>
</dbReference>
<reference evidence="7 8" key="1">
    <citation type="submission" date="2016-03" db="EMBL/GenBank/DDBJ databases">
        <title>Comparative genomics of Rickettsiella.</title>
        <authorList>
            <person name="Chandler C."/>
            <person name="Wang Y."/>
        </authorList>
    </citation>
    <scope>NUCLEOTIDE SEQUENCE [LARGE SCALE GENOMIC DNA]</scope>
    <source>
        <strain evidence="7 8">RCFS May 2013</strain>
    </source>
</reference>
<organism evidence="7 8">
    <name type="scientific">Candidatus Rickettsiella isopodorum</name>
    <dbReference type="NCBI Taxonomy" id="1225476"/>
    <lineage>
        <taxon>Bacteria</taxon>
        <taxon>Pseudomonadati</taxon>
        <taxon>Pseudomonadota</taxon>
        <taxon>Gammaproteobacteria</taxon>
        <taxon>Legionellales</taxon>
        <taxon>Coxiellaceae</taxon>
        <taxon>Rickettsiella</taxon>
    </lineage>
</organism>
<evidence type="ECO:0000256" key="2">
    <source>
        <dbReference type="ARBA" id="ARBA00022692"/>
    </source>
</evidence>
<name>A0A1J8PDV2_9COXI</name>
<dbReference type="CDD" id="cd16425">
    <property type="entry name" value="TrbF"/>
    <property type="match status" value="1"/>
</dbReference>
<dbReference type="GO" id="GO:0016020">
    <property type="term" value="C:membrane"/>
    <property type="evidence" value="ECO:0007669"/>
    <property type="project" value="UniProtKB-SubCell"/>
</dbReference>
<dbReference type="Gene3D" id="3.10.450.230">
    <property type="entry name" value="VirB8 protein"/>
    <property type="match status" value="1"/>
</dbReference>
<evidence type="ECO:0000256" key="4">
    <source>
        <dbReference type="ARBA" id="ARBA00023136"/>
    </source>
</evidence>
<evidence type="ECO:0000259" key="6">
    <source>
        <dbReference type="Pfam" id="PF04335"/>
    </source>
</evidence>
<dbReference type="OrthoDB" id="9778195at2"/>
<keyword evidence="2 5" id="KW-0812">Transmembrane</keyword>
<evidence type="ECO:0000256" key="3">
    <source>
        <dbReference type="ARBA" id="ARBA00022989"/>
    </source>
</evidence>
<evidence type="ECO:0000256" key="5">
    <source>
        <dbReference type="SAM" id="Phobius"/>
    </source>
</evidence>
<evidence type="ECO:0000256" key="1">
    <source>
        <dbReference type="ARBA" id="ARBA00004167"/>
    </source>
</evidence>
<dbReference type="RefSeq" id="WP_071662178.1">
    <property type="nucleotide sequence ID" value="NZ_LUKY01000031.1"/>
</dbReference>
<comment type="caution">
    <text evidence="7">The sequence shown here is derived from an EMBL/GenBank/DDBJ whole genome shotgun (WGS) entry which is preliminary data.</text>
</comment>
<dbReference type="Pfam" id="PF04335">
    <property type="entry name" value="VirB8"/>
    <property type="match status" value="1"/>
</dbReference>
<feature type="domain" description="Bacterial virulence protein VirB8" evidence="6">
    <location>
        <begin position="16"/>
        <end position="217"/>
    </location>
</feature>
<dbReference type="Proteomes" id="UP000183924">
    <property type="component" value="Unassembled WGS sequence"/>
</dbReference>
<evidence type="ECO:0000313" key="8">
    <source>
        <dbReference type="Proteomes" id="UP000183924"/>
    </source>
</evidence>
<gene>
    <name evidence="7" type="ORF">A1D18_02105</name>
</gene>
<dbReference type="AlphaFoldDB" id="A0A1J8PDV2"/>
<feature type="transmembrane region" description="Helical" evidence="5">
    <location>
        <begin position="33"/>
        <end position="53"/>
    </location>
</feature>
<dbReference type="STRING" id="1225476.A1D18_02105"/>
<protein>
    <recommendedName>
        <fullName evidence="6">Bacterial virulence protein VirB8 domain-containing protein</fullName>
    </recommendedName>
</protein>